<comment type="caution">
    <text evidence="1">The sequence shown here is derived from an EMBL/GenBank/DDBJ whole genome shotgun (WGS) entry which is preliminary data.</text>
</comment>
<gene>
    <name evidence="1" type="ORF">AB8U03_04160</name>
</gene>
<accession>A0ABV4BKT3</accession>
<organism evidence="1 2">
    <name type="scientific">Clostridium moutaii</name>
    <dbReference type="NCBI Taxonomy" id="3240932"/>
    <lineage>
        <taxon>Bacteria</taxon>
        <taxon>Bacillati</taxon>
        <taxon>Bacillota</taxon>
        <taxon>Clostridia</taxon>
        <taxon>Eubacteriales</taxon>
        <taxon>Clostridiaceae</taxon>
        <taxon>Clostridium</taxon>
    </lineage>
</organism>
<dbReference type="EMBL" id="JBGEWD010000002">
    <property type="protein sequence ID" value="MEY7999399.1"/>
    <property type="molecule type" value="Genomic_DNA"/>
</dbReference>
<reference evidence="1 2" key="1">
    <citation type="submission" date="2024-08" db="EMBL/GenBank/DDBJ databases">
        <title>Clostridium lapicellarii sp. nov., and Clostridium renhuaiense sp. nov., two species isolated from the mud in a fermentation cellar used for producing sauce-flavour Chinese liquors.</title>
        <authorList>
            <person name="Yang F."/>
            <person name="Wang H."/>
            <person name="Chen L.Q."/>
            <person name="Zhou N."/>
            <person name="Lu J.J."/>
            <person name="Pu X.X."/>
            <person name="Wan B."/>
            <person name="Wang L."/>
            <person name="Liu S.J."/>
        </authorList>
    </citation>
    <scope>NUCLEOTIDE SEQUENCE [LARGE SCALE GENOMIC DNA]</scope>
    <source>
        <strain evidence="1 2">MT-5</strain>
    </source>
</reference>
<proteinExistence type="predicted"/>
<dbReference type="RefSeq" id="WP_369703286.1">
    <property type="nucleotide sequence ID" value="NZ_JBGEWD010000002.1"/>
</dbReference>
<evidence type="ECO:0000313" key="2">
    <source>
        <dbReference type="Proteomes" id="UP001564657"/>
    </source>
</evidence>
<sequence>MDKVHQFIKLEKDKYGKIFVDISYAIDNVSPFLDKKILARRKYTAKIPTLKKYIELIESAESELDTKKFFKKLKGDKYISLLESYKNDHLESLSQLEKCANCECLSCTADCKFDSCLGCKIGSKIVYCDREKINVTKHNNFSINLVNDRTGENNRYTVLSTLQDIKLDKKYIIVENLLSKEKFILYYYPGISEDSYGEISNAEEFDFIVSTFQSVDQ</sequence>
<evidence type="ECO:0000313" key="1">
    <source>
        <dbReference type="EMBL" id="MEY7999399.1"/>
    </source>
</evidence>
<protein>
    <submittedName>
        <fullName evidence="1">DUF1292 domain-containing protein</fullName>
    </submittedName>
</protein>
<keyword evidence="2" id="KW-1185">Reference proteome</keyword>
<dbReference type="Proteomes" id="UP001564657">
    <property type="component" value="Unassembled WGS sequence"/>
</dbReference>
<name>A0ABV4BKT3_9CLOT</name>